<keyword evidence="3" id="KW-0808">Transferase</keyword>
<evidence type="ECO:0000256" key="8">
    <source>
        <dbReference type="SAM" id="Phobius"/>
    </source>
</evidence>
<evidence type="ECO:0000256" key="1">
    <source>
        <dbReference type="ARBA" id="ARBA00004651"/>
    </source>
</evidence>
<comment type="caution">
    <text evidence="9">The sequence shown here is derived from an EMBL/GenBank/DDBJ whole genome shotgun (WGS) entry which is preliminary data.</text>
</comment>
<evidence type="ECO:0000313" key="9">
    <source>
        <dbReference type="EMBL" id="OGK19665.1"/>
    </source>
</evidence>
<sequence length="352" mass="38617">MQIVSLLLSFVLSYLATPFAIKFATRFGLVDDPSVRAHPANTHTEVTPRAGGIPIFVAILITSFVAIAVNKLLAGILLGGALTVLIGILDDHYDLSPYLRFFLNFLVVGFVILFGLGTPYVNNPFGGIIRLDTVVWQINFFGIHQFLPLANLFSLIWIVALMNFVNWSKGVDGQLPGFVAVSSFFLGVLAYRFSGHSISAGDTALFSFIIAGAFLGFLPYNFFPQKIMPGYSGGSLAGFLLGVLSILSWGKFGTLILVLSIPLVDAVYVIVRRLSAGKSPFRGDALHFHHRLLEIGWGKRRIAVFYWGVSFLFGASSLFLQGFEKILAGSIVFIGLAFFILIMNRIKLEHRN</sequence>
<evidence type="ECO:0000256" key="2">
    <source>
        <dbReference type="ARBA" id="ARBA00022475"/>
    </source>
</evidence>
<evidence type="ECO:0000313" key="10">
    <source>
        <dbReference type="Proteomes" id="UP000176850"/>
    </source>
</evidence>
<dbReference type="GO" id="GO:0044038">
    <property type="term" value="P:cell wall macromolecule biosynthetic process"/>
    <property type="evidence" value="ECO:0007669"/>
    <property type="project" value="TreeGrafter"/>
</dbReference>
<keyword evidence="7" id="KW-0479">Metal-binding</keyword>
<dbReference type="Pfam" id="PF00953">
    <property type="entry name" value="Glycos_transf_4"/>
    <property type="match status" value="1"/>
</dbReference>
<dbReference type="GO" id="GO:0009103">
    <property type="term" value="P:lipopolysaccharide biosynthetic process"/>
    <property type="evidence" value="ECO:0007669"/>
    <property type="project" value="TreeGrafter"/>
</dbReference>
<name>A0A1F7GLJ3_9BACT</name>
<evidence type="ECO:0000256" key="3">
    <source>
        <dbReference type="ARBA" id="ARBA00022679"/>
    </source>
</evidence>
<dbReference type="Proteomes" id="UP000176850">
    <property type="component" value="Unassembled WGS sequence"/>
</dbReference>
<feature type="transmembrane region" description="Helical" evidence="8">
    <location>
        <begin position="255"/>
        <end position="271"/>
    </location>
</feature>
<evidence type="ECO:0000256" key="4">
    <source>
        <dbReference type="ARBA" id="ARBA00022692"/>
    </source>
</evidence>
<dbReference type="PANTHER" id="PTHR22926:SF3">
    <property type="entry name" value="UNDECAPRENYL-PHOSPHATE ALPHA-N-ACETYLGLUCOSAMINYL 1-PHOSPHATE TRANSFERASE"/>
    <property type="match status" value="1"/>
</dbReference>
<reference evidence="9 10" key="1">
    <citation type="journal article" date="2016" name="Nat. Commun.">
        <title>Thousands of microbial genomes shed light on interconnected biogeochemical processes in an aquifer system.</title>
        <authorList>
            <person name="Anantharaman K."/>
            <person name="Brown C.T."/>
            <person name="Hug L.A."/>
            <person name="Sharon I."/>
            <person name="Castelle C.J."/>
            <person name="Probst A.J."/>
            <person name="Thomas B.C."/>
            <person name="Singh A."/>
            <person name="Wilkins M.J."/>
            <person name="Karaoz U."/>
            <person name="Brodie E.L."/>
            <person name="Williams K.H."/>
            <person name="Hubbard S.S."/>
            <person name="Banfield J.F."/>
        </authorList>
    </citation>
    <scope>NUCLEOTIDE SEQUENCE [LARGE SCALE GENOMIC DNA]</scope>
</reference>
<proteinExistence type="predicted"/>
<comment type="subcellular location">
    <subcellularLocation>
        <location evidence="1">Cell membrane</location>
        <topology evidence="1">Multi-pass membrane protein</topology>
    </subcellularLocation>
</comment>
<feature type="transmembrane region" description="Helical" evidence="8">
    <location>
        <begin position="230"/>
        <end position="249"/>
    </location>
</feature>
<dbReference type="GO" id="GO:0005886">
    <property type="term" value="C:plasma membrane"/>
    <property type="evidence" value="ECO:0007669"/>
    <property type="project" value="UniProtKB-SubCell"/>
</dbReference>
<organism evidence="9 10">
    <name type="scientific">Candidatus Roizmanbacteria bacterium RIFCSPHIGHO2_01_FULL_39_24</name>
    <dbReference type="NCBI Taxonomy" id="1802032"/>
    <lineage>
        <taxon>Bacteria</taxon>
        <taxon>Candidatus Roizmaniibacteriota</taxon>
    </lineage>
</organism>
<feature type="binding site" evidence="7">
    <location>
        <position position="166"/>
    </location>
    <ligand>
        <name>Mg(2+)</name>
        <dbReference type="ChEBI" id="CHEBI:18420"/>
    </ligand>
</feature>
<keyword evidence="5 8" id="KW-1133">Transmembrane helix</keyword>
<keyword evidence="4 8" id="KW-0812">Transmembrane</keyword>
<dbReference type="GO" id="GO:0071555">
    <property type="term" value="P:cell wall organization"/>
    <property type="evidence" value="ECO:0007669"/>
    <property type="project" value="TreeGrafter"/>
</dbReference>
<accession>A0A1F7GLJ3</accession>
<keyword evidence="7" id="KW-0460">Magnesium</keyword>
<evidence type="ECO:0000256" key="6">
    <source>
        <dbReference type="ARBA" id="ARBA00023136"/>
    </source>
</evidence>
<gene>
    <name evidence="9" type="ORF">A2799_01390</name>
</gene>
<feature type="transmembrane region" description="Helical" evidence="8">
    <location>
        <begin position="141"/>
        <end position="163"/>
    </location>
</feature>
<dbReference type="GO" id="GO:0016780">
    <property type="term" value="F:phosphotransferase activity, for other substituted phosphate groups"/>
    <property type="evidence" value="ECO:0007669"/>
    <property type="project" value="InterPro"/>
</dbReference>
<feature type="transmembrane region" description="Helical" evidence="8">
    <location>
        <begin position="205"/>
        <end position="223"/>
    </location>
</feature>
<dbReference type="CDD" id="cd06853">
    <property type="entry name" value="GT_WecA_like"/>
    <property type="match status" value="1"/>
</dbReference>
<comment type="cofactor">
    <cofactor evidence="7">
        <name>Mg(2+)</name>
        <dbReference type="ChEBI" id="CHEBI:18420"/>
    </cofactor>
</comment>
<dbReference type="AlphaFoldDB" id="A0A1F7GLJ3"/>
<keyword evidence="2" id="KW-1003">Cell membrane</keyword>
<dbReference type="PANTHER" id="PTHR22926">
    <property type="entry name" value="PHOSPHO-N-ACETYLMURAMOYL-PENTAPEPTIDE-TRANSFERASE"/>
    <property type="match status" value="1"/>
</dbReference>
<dbReference type="GO" id="GO:0046872">
    <property type="term" value="F:metal ion binding"/>
    <property type="evidence" value="ECO:0007669"/>
    <property type="project" value="UniProtKB-KW"/>
</dbReference>
<feature type="transmembrane region" description="Helical" evidence="8">
    <location>
        <begin position="302"/>
        <end position="320"/>
    </location>
</feature>
<evidence type="ECO:0000256" key="5">
    <source>
        <dbReference type="ARBA" id="ARBA00022989"/>
    </source>
</evidence>
<feature type="transmembrane region" description="Helical" evidence="8">
    <location>
        <begin position="326"/>
        <end position="343"/>
    </location>
</feature>
<dbReference type="InterPro" id="IPR000715">
    <property type="entry name" value="Glycosyl_transferase_4"/>
</dbReference>
<dbReference type="EMBL" id="MFZH01000007">
    <property type="protein sequence ID" value="OGK19665.1"/>
    <property type="molecule type" value="Genomic_DNA"/>
</dbReference>
<feature type="transmembrane region" description="Helical" evidence="8">
    <location>
        <begin position="175"/>
        <end position="193"/>
    </location>
</feature>
<feature type="transmembrane region" description="Helical" evidence="8">
    <location>
        <begin position="101"/>
        <end position="121"/>
    </location>
</feature>
<keyword evidence="6 8" id="KW-0472">Membrane</keyword>
<evidence type="ECO:0000256" key="7">
    <source>
        <dbReference type="PIRSR" id="PIRSR600715-1"/>
    </source>
</evidence>
<protein>
    <recommendedName>
        <fullName evidence="11">Undecaprenyl-phosphate alpha-N-acetylglucosaminyl 1-phosphate transferase</fullName>
    </recommendedName>
</protein>
<feature type="transmembrane region" description="Helical" evidence="8">
    <location>
        <begin position="56"/>
        <end position="89"/>
    </location>
</feature>
<evidence type="ECO:0008006" key="11">
    <source>
        <dbReference type="Google" id="ProtNLM"/>
    </source>
</evidence>